<comment type="subcellular location">
    <subcellularLocation>
        <location evidence="1 11">Cytoplasm</location>
    </subcellularLocation>
</comment>
<dbReference type="Gene3D" id="3.40.50.620">
    <property type="entry name" value="HUPs"/>
    <property type="match status" value="1"/>
</dbReference>
<evidence type="ECO:0000256" key="3">
    <source>
        <dbReference type="ARBA" id="ARBA00011245"/>
    </source>
</evidence>
<dbReference type="SMART" id="SM00836">
    <property type="entry name" value="DALR_1"/>
    <property type="match status" value="1"/>
</dbReference>
<feature type="short sequence motif" description="'HIGH' region" evidence="11">
    <location>
        <begin position="132"/>
        <end position="142"/>
    </location>
</feature>
<dbReference type="InterPro" id="IPR009080">
    <property type="entry name" value="tRNAsynth_Ia_anticodon-bd"/>
</dbReference>
<comment type="caution">
    <text evidence="15">The sequence shown here is derived from an EMBL/GenBank/DDBJ whole genome shotgun (WGS) entry which is preliminary data.</text>
</comment>
<feature type="domain" description="DALR anticodon binding" evidence="13">
    <location>
        <begin position="439"/>
        <end position="556"/>
    </location>
</feature>
<comment type="catalytic activity">
    <reaction evidence="10 11">
        <text>tRNA(Arg) + L-arginine + ATP = L-arginyl-tRNA(Arg) + AMP + diphosphate</text>
        <dbReference type="Rhea" id="RHEA:20301"/>
        <dbReference type="Rhea" id="RHEA-COMP:9658"/>
        <dbReference type="Rhea" id="RHEA-COMP:9673"/>
        <dbReference type="ChEBI" id="CHEBI:30616"/>
        <dbReference type="ChEBI" id="CHEBI:32682"/>
        <dbReference type="ChEBI" id="CHEBI:33019"/>
        <dbReference type="ChEBI" id="CHEBI:78442"/>
        <dbReference type="ChEBI" id="CHEBI:78513"/>
        <dbReference type="ChEBI" id="CHEBI:456215"/>
        <dbReference type="EC" id="6.1.1.19"/>
    </reaction>
</comment>
<evidence type="ECO:0000256" key="12">
    <source>
        <dbReference type="RuleBase" id="RU363038"/>
    </source>
</evidence>
<evidence type="ECO:0000256" key="1">
    <source>
        <dbReference type="ARBA" id="ARBA00004496"/>
    </source>
</evidence>
<dbReference type="Gene3D" id="1.10.730.10">
    <property type="entry name" value="Isoleucyl-tRNA Synthetase, Domain 1"/>
    <property type="match status" value="1"/>
</dbReference>
<dbReference type="NCBIfam" id="TIGR00456">
    <property type="entry name" value="argS"/>
    <property type="match status" value="1"/>
</dbReference>
<dbReference type="PRINTS" id="PR01038">
    <property type="entry name" value="TRNASYNTHARG"/>
</dbReference>
<dbReference type="HAMAP" id="MF_00123">
    <property type="entry name" value="Arg_tRNA_synth"/>
    <property type="match status" value="1"/>
</dbReference>
<evidence type="ECO:0000256" key="11">
    <source>
        <dbReference type="HAMAP-Rule" id="MF_00123"/>
    </source>
</evidence>
<dbReference type="InterPro" id="IPR008909">
    <property type="entry name" value="DALR_anticod-bd"/>
</dbReference>
<reference evidence="15 16" key="1">
    <citation type="journal article" date="2014" name="BMC Genomics">
        <title>Comparison of environmental and isolate Sulfobacillus genomes reveals diverse carbon, sulfur, nitrogen, and hydrogen metabolisms.</title>
        <authorList>
            <person name="Justice N.B."/>
            <person name="Norman A."/>
            <person name="Brown C.T."/>
            <person name="Singh A."/>
            <person name="Thomas B.C."/>
            <person name="Banfield J.F."/>
        </authorList>
    </citation>
    <scope>NUCLEOTIDE SEQUENCE [LARGE SCALE GENOMIC DNA]</scope>
    <source>
        <strain evidence="15">AMDSBA3</strain>
    </source>
</reference>
<dbReference type="Pfam" id="PF03485">
    <property type="entry name" value="Arg_tRNA_synt_N"/>
    <property type="match status" value="1"/>
</dbReference>
<dbReference type="SUPFAM" id="SSF52374">
    <property type="entry name" value="Nucleotidylyl transferase"/>
    <property type="match status" value="1"/>
</dbReference>
<keyword evidence="7 11" id="KW-0067">ATP-binding</keyword>
<dbReference type="SUPFAM" id="SSF55190">
    <property type="entry name" value="Arginyl-tRNA synthetase (ArgRS), N-terminal 'additional' domain"/>
    <property type="match status" value="1"/>
</dbReference>
<comment type="similarity">
    <text evidence="2 11 12">Belongs to the class-I aminoacyl-tRNA synthetase family.</text>
</comment>
<dbReference type="PANTHER" id="PTHR11956:SF5">
    <property type="entry name" value="ARGININE--TRNA LIGASE, CYTOPLASMIC"/>
    <property type="match status" value="1"/>
</dbReference>
<dbReference type="CDD" id="cd00671">
    <property type="entry name" value="ArgRS_core"/>
    <property type="match status" value="1"/>
</dbReference>
<dbReference type="GO" id="GO:0005524">
    <property type="term" value="F:ATP binding"/>
    <property type="evidence" value="ECO:0007669"/>
    <property type="project" value="UniProtKB-UniRule"/>
</dbReference>
<dbReference type="GO" id="GO:0006420">
    <property type="term" value="P:arginyl-tRNA aminoacylation"/>
    <property type="evidence" value="ECO:0007669"/>
    <property type="project" value="UniProtKB-UniRule"/>
</dbReference>
<dbReference type="Gene3D" id="3.30.1360.70">
    <property type="entry name" value="Arginyl tRNA synthetase N-terminal domain"/>
    <property type="match status" value="1"/>
</dbReference>
<dbReference type="InterPro" id="IPR036695">
    <property type="entry name" value="Arg-tRNA-synth_N_sf"/>
</dbReference>
<dbReference type="InterPro" id="IPR001278">
    <property type="entry name" value="Arg-tRNA-ligase"/>
</dbReference>
<dbReference type="Proteomes" id="UP000241848">
    <property type="component" value="Unassembled WGS sequence"/>
</dbReference>
<dbReference type="Pfam" id="PF05746">
    <property type="entry name" value="DALR_1"/>
    <property type="match status" value="1"/>
</dbReference>
<evidence type="ECO:0000313" key="15">
    <source>
        <dbReference type="EMBL" id="PSR23134.1"/>
    </source>
</evidence>
<evidence type="ECO:0000256" key="7">
    <source>
        <dbReference type="ARBA" id="ARBA00022840"/>
    </source>
</evidence>
<keyword evidence="6 11" id="KW-0547">Nucleotide-binding</keyword>
<dbReference type="FunFam" id="1.10.730.10:FF:000006">
    <property type="entry name" value="Arginyl-tRNA synthetase 2, mitochondrial"/>
    <property type="match status" value="1"/>
</dbReference>
<dbReference type="InterPro" id="IPR005148">
    <property type="entry name" value="Arg-tRNA-synth_N"/>
</dbReference>
<accession>A0A2T2WLL4</accession>
<feature type="domain" description="Arginyl tRNA synthetase N-terminal" evidence="14">
    <location>
        <begin position="8"/>
        <end position="95"/>
    </location>
</feature>
<dbReference type="InterPro" id="IPR035684">
    <property type="entry name" value="ArgRS_core"/>
</dbReference>
<evidence type="ECO:0000256" key="5">
    <source>
        <dbReference type="ARBA" id="ARBA00022598"/>
    </source>
</evidence>
<dbReference type="GO" id="GO:0005737">
    <property type="term" value="C:cytoplasm"/>
    <property type="evidence" value="ECO:0007669"/>
    <property type="project" value="UniProtKB-SubCell"/>
</dbReference>
<keyword evidence="5 11" id="KW-0436">Ligase</keyword>
<organism evidence="15 16">
    <name type="scientific">Sulfobacillus acidophilus</name>
    <dbReference type="NCBI Taxonomy" id="53633"/>
    <lineage>
        <taxon>Bacteria</taxon>
        <taxon>Bacillati</taxon>
        <taxon>Bacillota</taxon>
        <taxon>Clostridia</taxon>
        <taxon>Eubacteriales</taxon>
        <taxon>Clostridiales Family XVII. Incertae Sedis</taxon>
        <taxon>Sulfobacillus</taxon>
    </lineage>
</organism>
<dbReference type="AlphaFoldDB" id="A0A2T2WLL4"/>
<name>A0A2T2WLL4_9FIRM</name>
<dbReference type="EMBL" id="PXYV01000008">
    <property type="protein sequence ID" value="PSR23134.1"/>
    <property type="molecule type" value="Genomic_DNA"/>
</dbReference>
<dbReference type="FunFam" id="3.40.50.620:FF:000062">
    <property type="entry name" value="Arginine--tRNA ligase"/>
    <property type="match status" value="1"/>
</dbReference>
<evidence type="ECO:0000259" key="13">
    <source>
        <dbReference type="SMART" id="SM00836"/>
    </source>
</evidence>
<dbReference type="PANTHER" id="PTHR11956">
    <property type="entry name" value="ARGINYL-TRNA SYNTHETASE"/>
    <property type="match status" value="1"/>
</dbReference>
<evidence type="ECO:0000256" key="6">
    <source>
        <dbReference type="ARBA" id="ARBA00022741"/>
    </source>
</evidence>
<evidence type="ECO:0000313" key="16">
    <source>
        <dbReference type="Proteomes" id="UP000241848"/>
    </source>
</evidence>
<dbReference type="SMART" id="SM01016">
    <property type="entry name" value="Arg_tRNA_synt_N"/>
    <property type="match status" value="1"/>
</dbReference>
<evidence type="ECO:0000256" key="9">
    <source>
        <dbReference type="ARBA" id="ARBA00023146"/>
    </source>
</evidence>
<evidence type="ECO:0000256" key="8">
    <source>
        <dbReference type="ARBA" id="ARBA00022917"/>
    </source>
</evidence>
<dbReference type="Pfam" id="PF00750">
    <property type="entry name" value="tRNA-synt_1d"/>
    <property type="match status" value="2"/>
</dbReference>
<evidence type="ECO:0000259" key="14">
    <source>
        <dbReference type="SMART" id="SM01016"/>
    </source>
</evidence>
<dbReference type="EC" id="6.1.1.19" evidence="11"/>
<keyword evidence="9 11" id="KW-0030">Aminoacyl-tRNA synthetase</keyword>
<keyword evidence="8 11" id="KW-0648">Protein biosynthesis</keyword>
<evidence type="ECO:0000256" key="10">
    <source>
        <dbReference type="ARBA" id="ARBA00049339"/>
    </source>
</evidence>
<comment type="subunit">
    <text evidence="3 11">Monomer.</text>
</comment>
<dbReference type="InterPro" id="IPR014729">
    <property type="entry name" value="Rossmann-like_a/b/a_fold"/>
</dbReference>
<evidence type="ECO:0000256" key="4">
    <source>
        <dbReference type="ARBA" id="ARBA00022490"/>
    </source>
</evidence>
<protein>
    <recommendedName>
        <fullName evidence="11">Arginine--tRNA ligase</fullName>
        <ecNumber evidence="11">6.1.1.19</ecNumber>
    </recommendedName>
    <alternativeName>
        <fullName evidence="11">Arginyl-tRNA synthetase</fullName>
        <shortName evidence="11">ArgRS</shortName>
    </alternativeName>
</protein>
<dbReference type="SUPFAM" id="SSF47323">
    <property type="entry name" value="Anticodon-binding domain of a subclass of class I aminoacyl-tRNA synthetases"/>
    <property type="match status" value="1"/>
</dbReference>
<proteinExistence type="inferred from homology"/>
<gene>
    <name evidence="11" type="primary">argS</name>
    <name evidence="15" type="ORF">C7B45_04135</name>
</gene>
<keyword evidence="4 11" id="KW-0963">Cytoplasm</keyword>
<evidence type="ECO:0000256" key="2">
    <source>
        <dbReference type="ARBA" id="ARBA00005594"/>
    </source>
</evidence>
<dbReference type="GO" id="GO:0004814">
    <property type="term" value="F:arginine-tRNA ligase activity"/>
    <property type="evidence" value="ECO:0007669"/>
    <property type="project" value="UniProtKB-UniRule"/>
</dbReference>
<sequence>MSAWSRMEEARQAIAAVIEEFLARQGYEELVPLVQVEVPTEPGHGDLATSFALKVAGRMRRSPHELLQELESEWSKVPAVASYEIAGPGFLNFTLDTPWMALVIDQISNNPAEYGNTNVGHGQRVLLEYVSANPTGPMVVVSGRAAAVGDTLARVMQASGYRVTREFYVNDAGNQIATLGHALALRLLELDGEDVESTWPDNVYPGDYVKGLAAVYRDEHPGLEASRLGESDWPDLGVWAAERIRQSHEQVLKRFGVVFDSWFSERKLRESGGPQAIIDRLAERGCVLEQDGATWFQSTRFGDDKDRVMIKSDGTFTYFVPDAAYHAGKFDRGFDYVIDLLGPDHHGYVSRMRAVVQALGYPPDRLEIMIVQLVRLMRGQELVRMSKRGGNFVPLEDLIAEAGVDPTRFFFLERAPQTPMDFDLNLAVLRGSENPVYYVQYAGARIHSILRQWRESGLDPVPLDLGLLTLAEERELIMLLARFPDVLMRVAKERAPQHLPRYLMSLAAAFHAFYRVGRILDAQPSLRQARLALIEAVLAVNTRGLQLMGIEQPQEM</sequence>